<protein>
    <recommendedName>
        <fullName evidence="1">Transposase (putative) gypsy type domain-containing protein</fullName>
    </recommendedName>
</protein>
<keyword evidence="3" id="KW-1185">Reference proteome</keyword>
<dbReference type="EMBL" id="JBJUIK010000004">
    <property type="protein sequence ID" value="KAL3529328.1"/>
    <property type="molecule type" value="Genomic_DNA"/>
</dbReference>
<gene>
    <name evidence="2" type="ORF">ACH5RR_008650</name>
</gene>
<proteinExistence type="predicted"/>
<reference evidence="2 3" key="1">
    <citation type="submission" date="2024-11" db="EMBL/GenBank/DDBJ databases">
        <title>A near-complete genome assembly of Cinchona calisaya.</title>
        <authorList>
            <person name="Lian D.C."/>
            <person name="Zhao X.W."/>
            <person name="Wei L."/>
        </authorList>
    </citation>
    <scope>NUCLEOTIDE SEQUENCE [LARGE SCALE GENOMIC DNA]</scope>
    <source>
        <tissue evidence="2">Nenye</tissue>
    </source>
</reference>
<dbReference type="Pfam" id="PF04195">
    <property type="entry name" value="Transposase_28"/>
    <property type="match status" value="1"/>
</dbReference>
<dbReference type="InterPro" id="IPR007321">
    <property type="entry name" value="Transposase_28"/>
</dbReference>
<name>A0ABD3ADV7_9GENT</name>
<evidence type="ECO:0000313" key="2">
    <source>
        <dbReference type="EMBL" id="KAL3529328.1"/>
    </source>
</evidence>
<accession>A0ABD3ADV7</accession>
<dbReference type="AlphaFoldDB" id="A0ABD3ADV7"/>
<organism evidence="2 3">
    <name type="scientific">Cinchona calisaya</name>
    <dbReference type="NCBI Taxonomy" id="153742"/>
    <lineage>
        <taxon>Eukaryota</taxon>
        <taxon>Viridiplantae</taxon>
        <taxon>Streptophyta</taxon>
        <taxon>Embryophyta</taxon>
        <taxon>Tracheophyta</taxon>
        <taxon>Spermatophyta</taxon>
        <taxon>Magnoliopsida</taxon>
        <taxon>eudicotyledons</taxon>
        <taxon>Gunneridae</taxon>
        <taxon>Pentapetalae</taxon>
        <taxon>asterids</taxon>
        <taxon>lamiids</taxon>
        <taxon>Gentianales</taxon>
        <taxon>Rubiaceae</taxon>
        <taxon>Cinchonoideae</taxon>
        <taxon>Cinchoneae</taxon>
        <taxon>Cinchona</taxon>
    </lineage>
</organism>
<evidence type="ECO:0000313" key="3">
    <source>
        <dbReference type="Proteomes" id="UP001630127"/>
    </source>
</evidence>
<dbReference type="Proteomes" id="UP001630127">
    <property type="component" value="Unassembled WGS sequence"/>
</dbReference>
<sequence length="265" mass="30907">MEIYHIPNFYKVKGPPLDHKPCIKSFRYVSVHLVQLEAELRFSLQLFFHKVLEHYQVGLGQLHAKSILHINAYLITCAALGVKPSIGIFKEFFLLAPSGVGYTFSWQFNKKLAEEAHTKLVDWRSHYFLIKWLPEWNFPTWSCNLKVSKINKFSPLSRREGGNLAMLMEPEPLPWQKMVNEQVVVSAGLSPADLYPLVPLGFHETLCERALKRRQAKHEGSSPAHKKSTFGILGPKRQHKKLLRRLYLKRRQCLPKRLLRHHWLK</sequence>
<feature type="domain" description="Transposase (putative) gypsy type" evidence="1">
    <location>
        <begin position="34"/>
        <end position="96"/>
    </location>
</feature>
<evidence type="ECO:0000259" key="1">
    <source>
        <dbReference type="Pfam" id="PF04195"/>
    </source>
</evidence>
<comment type="caution">
    <text evidence="2">The sequence shown here is derived from an EMBL/GenBank/DDBJ whole genome shotgun (WGS) entry which is preliminary data.</text>
</comment>